<organism evidence="13 14">
    <name type="scientific">Tortispora caseinolytica NRRL Y-17796</name>
    <dbReference type="NCBI Taxonomy" id="767744"/>
    <lineage>
        <taxon>Eukaryota</taxon>
        <taxon>Fungi</taxon>
        <taxon>Dikarya</taxon>
        <taxon>Ascomycota</taxon>
        <taxon>Saccharomycotina</taxon>
        <taxon>Trigonopsidomycetes</taxon>
        <taxon>Trigonopsidales</taxon>
        <taxon>Trigonopsidaceae</taxon>
        <taxon>Tortispora</taxon>
    </lineage>
</organism>
<evidence type="ECO:0000256" key="10">
    <source>
        <dbReference type="SAM" id="MobiDB-lite"/>
    </source>
</evidence>
<dbReference type="InterPro" id="IPR038765">
    <property type="entry name" value="Papain-like_cys_pep_sf"/>
</dbReference>
<keyword evidence="7" id="KW-0378">Hydrolase</keyword>
<dbReference type="SUPFAM" id="SSF54001">
    <property type="entry name" value="Cysteine proteinases"/>
    <property type="match status" value="1"/>
</dbReference>
<keyword evidence="9" id="KW-0539">Nucleus</keyword>
<dbReference type="CDD" id="cd02659">
    <property type="entry name" value="peptidase_C19C"/>
    <property type="match status" value="1"/>
</dbReference>
<dbReference type="InterPro" id="IPR028889">
    <property type="entry name" value="USP"/>
</dbReference>
<dbReference type="InterPro" id="IPR002083">
    <property type="entry name" value="MATH/TRAF_dom"/>
</dbReference>
<dbReference type="GO" id="GO:0016579">
    <property type="term" value="P:protein deubiquitination"/>
    <property type="evidence" value="ECO:0007669"/>
    <property type="project" value="InterPro"/>
</dbReference>
<dbReference type="InterPro" id="IPR050164">
    <property type="entry name" value="Peptidase_C19"/>
</dbReference>
<dbReference type="PROSITE" id="PS50235">
    <property type="entry name" value="USP_3"/>
    <property type="match status" value="1"/>
</dbReference>
<dbReference type="Proteomes" id="UP000095023">
    <property type="component" value="Unassembled WGS sequence"/>
</dbReference>
<gene>
    <name evidence="13" type="ORF">CANCADRAFT_137158</name>
</gene>
<comment type="subcellular location">
    <subcellularLocation>
        <location evidence="2">Nucleus</location>
    </subcellularLocation>
</comment>
<dbReference type="PROSITE" id="PS00972">
    <property type="entry name" value="USP_1"/>
    <property type="match status" value="1"/>
</dbReference>
<dbReference type="InterPro" id="IPR018200">
    <property type="entry name" value="USP_CS"/>
</dbReference>
<comment type="catalytic activity">
    <reaction evidence="1">
        <text>Thiol-dependent hydrolysis of ester, thioester, amide, peptide and isopeptide bonds formed by the C-terminal Gly of ubiquitin (a 76-residue protein attached to proteins as an intracellular targeting signal).</text>
        <dbReference type="EC" id="3.4.19.12"/>
    </reaction>
</comment>
<dbReference type="Gene3D" id="3.90.70.10">
    <property type="entry name" value="Cysteine proteinases"/>
    <property type="match status" value="1"/>
</dbReference>
<evidence type="ECO:0000313" key="13">
    <source>
        <dbReference type="EMBL" id="ODV89308.1"/>
    </source>
</evidence>
<evidence type="ECO:0000256" key="8">
    <source>
        <dbReference type="ARBA" id="ARBA00022807"/>
    </source>
</evidence>
<dbReference type="Pfam" id="PF14533">
    <property type="entry name" value="USP7_C2"/>
    <property type="match status" value="1"/>
</dbReference>
<dbReference type="EC" id="3.4.19.12" evidence="4"/>
<evidence type="ECO:0000259" key="12">
    <source>
        <dbReference type="PROSITE" id="PS50235"/>
    </source>
</evidence>
<dbReference type="GO" id="GO:0140492">
    <property type="term" value="F:metal-dependent deubiquitinase activity"/>
    <property type="evidence" value="ECO:0007669"/>
    <property type="project" value="UniProtKB-ARBA"/>
</dbReference>
<keyword evidence="14" id="KW-1185">Reference proteome</keyword>
<dbReference type="Pfam" id="PF12436">
    <property type="entry name" value="USP7_ICP0_bdg"/>
    <property type="match status" value="1"/>
</dbReference>
<evidence type="ECO:0000313" key="14">
    <source>
        <dbReference type="Proteomes" id="UP000095023"/>
    </source>
</evidence>
<dbReference type="GO" id="GO:0005829">
    <property type="term" value="C:cytosol"/>
    <property type="evidence" value="ECO:0007669"/>
    <property type="project" value="TreeGrafter"/>
</dbReference>
<keyword evidence="6" id="KW-0833">Ubl conjugation pathway</keyword>
<dbReference type="Gene3D" id="3.10.20.90">
    <property type="entry name" value="Phosphatidylinositol 3-kinase Catalytic Subunit, Chain A, domain 1"/>
    <property type="match status" value="2"/>
</dbReference>
<dbReference type="PANTHER" id="PTHR24006">
    <property type="entry name" value="UBIQUITIN CARBOXYL-TERMINAL HYDROLASE"/>
    <property type="match status" value="1"/>
</dbReference>
<dbReference type="Pfam" id="PF00443">
    <property type="entry name" value="UCH"/>
    <property type="match status" value="1"/>
</dbReference>
<evidence type="ECO:0000256" key="4">
    <source>
        <dbReference type="ARBA" id="ARBA00012759"/>
    </source>
</evidence>
<dbReference type="InterPro" id="IPR001394">
    <property type="entry name" value="Peptidase_C19_UCH"/>
</dbReference>
<dbReference type="GO" id="GO:0004175">
    <property type="term" value="F:endopeptidase activity"/>
    <property type="evidence" value="ECO:0007669"/>
    <property type="project" value="UniProtKB-ARBA"/>
</dbReference>
<evidence type="ECO:0000256" key="6">
    <source>
        <dbReference type="ARBA" id="ARBA00022786"/>
    </source>
</evidence>
<dbReference type="PROSITE" id="PS00973">
    <property type="entry name" value="USP_2"/>
    <property type="match status" value="1"/>
</dbReference>
<proteinExistence type="inferred from homology"/>
<name>A0A1E4TCE2_9ASCO</name>
<dbReference type="GO" id="GO:0031647">
    <property type="term" value="P:regulation of protein stability"/>
    <property type="evidence" value="ECO:0007669"/>
    <property type="project" value="TreeGrafter"/>
</dbReference>
<evidence type="ECO:0000256" key="3">
    <source>
        <dbReference type="ARBA" id="ARBA00009085"/>
    </source>
</evidence>
<dbReference type="FunFam" id="3.90.70.10:FF:000005">
    <property type="entry name" value="Ubiquitin carboxyl-terminal hydrolase 7"/>
    <property type="match status" value="1"/>
</dbReference>
<dbReference type="PANTHER" id="PTHR24006:SF644">
    <property type="entry name" value="UBIQUITIN CARBOXYL-TERMINAL HYDROLASE 7"/>
    <property type="match status" value="1"/>
</dbReference>
<evidence type="ECO:0000256" key="5">
    <source>
        <dbReference type="ARBA" id="ARBA00022670"/>
    </source>
</evidence>
<feature type="domain" description="MATH" evidence="11">
    <location>
        <begin position="63"/>
        <end position="205"/>
    </location>
</feature>
<dbReference type="InterPro" id="IPR029346">
    <property type="entry name" value="USP_C"/>
</dbReference>
<evidence type="ECO:0000259" key="11">
    <source>
        <dbReference type="PROSITE" id="PS50144"/>
    </source>
</evidence>
<accession>A0A1E4TCE2</accession>
<feature type="compositionally biased region" description="Polar residues" evidence="10">
    <location>
        <begin position="8"/>
        <end position="26"/>
    </location>
</feature>
<dbReference type="OrthoDB" id="289038at2759"/>
<dbReference type="Pfam" id="PF22486">
    <property type="entry name" value="MATH_2"/>
    <property type="match status" value="1"/>
</dbReference>
<dbReference type="GO" id="GO:0006508">
    <property type="term" value="P:proteolysis"/>
    <property type="evidence" value="ECO:0007669"/>
    <property type="project" value="UniProtKB-KW"/>
</dbReference>
<protein>
    <recommendedName>
        <fullName evidence="4">ubiquitinyl hydrolase 1</fullName>
        <ecNumber evidence="4">3.4.19.12</ecNumber>
    </recommendedName>
</protein>
<reference evidence="14" key="1">
    <citation type="submission" date="2016-02" db="EMBL/GenBank/DDBJ databases">
        <title>Comparative genomics of biotechnologically important yeasts.</title>
        <authorList>
            <consortium name="DOE Joint Genome Institute"/>
            <person name="Riley R."/>
            <person name="Haridas S."/>
            <person name="Wolfe K.H."/>
            <person name="Lopes M.R."/>
            <person name="Hittinger C.T."/>
            <person name="Goker M."/>
            <person name="Salamov A."/>
            <person name="Wisecaver J."/>
            <person name="Long T.M."/>
            <person name="Aerts A.L."/>
            <person name="Barry K."/>
            <person name="Choi C."/>
            <person name="Clum A."/>
            <person name="Coughlan A.Y."/>
            <person name="Deshpande S."/>
            <person name="Douglass A.P."/>
            <person name="Hanson S.J."/>
            <person name="Klenk H.-P."/>
            <person name="Labutti K."/>
            <person name="Lapidus A."/>
            <person name="Lindquist E."/>
            <person name="Lipzen A."/>
            <person name="Meier-Kolthoff J.P."/>
            <person name="Ohm R.A."/>
            <person name="Otillar R.P."/>
            <person name="Pangilinan J."/>
            <person name="Peng Y."/>
            <person name="Rokas A."/>
            <person name="Rosa C.A."/>
            <person name="Scheuner C."/>
            <person name="Sibirny A.A."/>
            <person name="Slot J.C."/>
            <person name="Stielow J.B."/>
            <person name="Sun H."/>
            <person name="Kurtzman C.P."/>
            <person name="Blackwell M."/>
            <person name="Jeffries T.W."/>
            <person name="Grigoriev I.V."/>
        </authorList>
    </citation>
    <scope>NUCLEOTIDE SEQUENCE [LARGE SCALE GENOMIC DNA]</scope>
    <source>
        <strain evidence="14">NRRL Y-17796</strain>
    </source>
</reference>
<feature type="region of interest" description="Disordered" evidence="10">
    <location>
        <begin position="1"/>
        <end position="36"/>
    </location>
</feature>
<evidence type="ECO:0000256" key="1">
    <source>
        <dbReference type="ARBA" id="ARBA00000707"/>
    </source>
</evidence>
<comment type="similarity">
    <text evidence="3">Belongs to the peptidase C19 family.</text>
</comment>
<evidence type="ECO:0000256" key="2">
    <source>
        <dbReference type="ARBA" id="ARBA00004123"/>
    </source>
</evidence>
<dbReference type="AlphaFoldDB" id="A0A1E4TCE2"/>
<dbReference type="EMBL" id="KV453843">
    <property type="protein sequence ID" value="ODV89308.1"/>
    <property type="molecule type" value="Genomic_DNA"/>
</dbReference>
<feature type="compositionally biased region" description="Low complexity" evidence="10">
    <location>
        <begin position="27"/>
        <end position="36"/>
    </location>
</feature>
<dbReference type="GO" id="GO:0004843">
    <property type="term" value="F:cysteine-type deubiquitinase activity"/>
    <property type="evidence" value="ECO:0007669"/>
    <property type="project" value="UniProtKB-EC"/>
</dbReference>
<dbReference type="PROSITE" id="PS50144">
    <property type="entry name" value="MATH"/>
    <property type="match status" value="1"/>
</dbReference>
<dbReference type="InterPro" id="IPR024729">
    <property type="entry name" value="USP7_ICP0-binding_dom"/>
</dbReference>
<dbReference type="InterPro" id="IPR008974">
    <property type="entry name" value="TRAF-like"/>
</dbReference>
<keyword evidence="8" id="KW-0788">Thiol protease</keyword>
<dbReference type="Gene3D" id="2.60.210.10">
    <property type="entry name" value="Apoptosis, Tumor Necrosis Factor Receptor Associated Protein 2, Chain A"/>
    <property type="match status" value="1"/>
</dbReference>
<dbReference type="SUPFAM" id="SSF49599">
    <property type="entry name" value="TRAF domain-like"/>
    <property type="match status" value="1"/>
</dbReference>
<keyword evidence="5" id="KW-0645">Protease</keyword>
<dbReference type="SMART" id="SM00061">
    <property type="entry name" value="MATH"/>
    <property type="match status" value="1"/>
</dbReference>
<dbReference type="GO" id="GO:0005634">
    <property type="term" value="C:nucleus"/>
    <property type="evidence" value="ECO:0007669"/>
    <property type="project" value="UniProtKB-SubCell"/>
</dbReference>
<sequence>MTEAESLSDASSYTEVQSDDPQTQINTQQSTASSSLSLDASDFEAVAESVFTPLNDDLEVETQGWFTWTIRKWSVLEDRVKSEPFECGGFDWRILLFPRGNHSNSDSCSLFLECTPHNQSPPSDEDTDMDPSVDPYHACAQFGLVMWNPEHPTAHCSHSAYHRFNEAETDWGFAKFRNIRSLFSTTTDIAYPLIEHDSTNISAYIRIFKDETGVLWHNFINYDSRQVTGYVGLRNQGATCYLNSLVQSLYCTNAFRKAVYQIPTEDDDPVKSVPLALQRLFYLLQTSPYPVSTTELTKSFGWDTADAFTQHDVQELNRVLMDNLEGKMKGTPAEKALASLFAGKMKSYIRCINVDFESSRTEEFWDIQLNVKGMKDLKQSFQDYVQVETLDGENQYQASEFGLQDAHKGVVFQSFPPVLHLQLKRFEYDFMCDTMVKINDRHEFPLEIDLEEYLSDEADKSEPAVYCLHGVLVHSGDLNVGHYYTLIKPTVNGDWLKFDDDRVTRATMKEVLNDNYGGDVEDNSVITMTGQRQTNISRYIKRHSNAYMLVYLRKSRLQDILEPITEADVPAYIPALLEQQKRAEELRRKELEEQHLYMTIKVANIDTFKKYQGFDITSWSVDAEQTDMIDPEALPKTFRMLKTSTVTELKNKVSEVMGYNSSTEFMMWLFSNRMNKTARPDQPVPENTSLDIEQIREKKSSKCPDFRLWIDTNPEVLEKFRSTVVNPATQPLPDNSTALGKPEKPGRPIFLLLKYFDVENQTLLGLTTTFVDLSDSISTLVPVAQEALNLSSDVELKMYEEIKPDLIEELNFRNTFEAAELRNGDIITVAKSVPNINMEKFTGYKDAINFYRFLLSRTRIHFLPRFDDEMEDDMNEDEFSLVLSKRDDYSRLSEAVGHYLKVDPEHLRFTTCHPSGAPRSIVKYAPSASIASIFSQSYSATPNMLYYEVLPMPLKEMEQMISVPVIYIPDSLVNETGADVLVPKNATVALFLEELARLVNLELKEDEALRTYLVHKGHILGQLDANAHVADIRNGEIICVEKVLRDDMEANTDQAVIEVIHFQKDISHLHGVPFYFSVKWNEKFSEFRARLKKKLGYKDDTFEKVKIACVSLNQHDSVEYITDGESFLGDVLRRGDILGLDHIDTSSRRNHGERAITIRN</sequence>
<evidence type="ECO:0000256" key="9">
    <source>
        <dbReference type="ARBA" id="ARBA00023242"/>
    </source>
</evidence>
<feature type="domain" description="USP" evidence="12">
    <location>
        <begin position="231"/>
        <end position="554"/>
    </location>
</feature>
<evidence type="ECO:0000256" key="7">
    <source>
        <dbReference type="ARBA" id="ARBA00022801"/>
    </source>
</evidence>